<dbReference type="GO" id="GO:0015385">
    <property type="term" value="F:sodium:proton antiporter activity"/>
    <property type="evidence" value="ECO:0007669"/>
    <property type="project" value="InterPro"/>
</dbReference>
<proteinExistence type="inferred from homology"/>
<keyword evidence="5" id="KW-1003">Cell membrane</keyword>
<feature type="transmembrane region" description="Helical" evidence="12">
    <location>
        <begin position="317"/>
        <end position="335"/>
    </location>
</feature>
<comment type="caution">
    <text evidence="14">The sequence shown here is derived from an EMBL/GenBank/DDBJ whole genome shotgun (WGS) entry which is preliminary data.</text>
</comment>
<dbReference type="GO" id="GO:0051453">
    <property type="term" value="P:regulation of intracellular pH"/>
    <property type="evidence" value="ECO:0007669"/>
    <property type="project" value="TreeGrafter"/>
</dbReference>
<evidence type="ECO:0000256" key="8">
    <source>
        <dbReference type="ARBA" id="ARBA00023053"/>
    </source>
</evidence>
<dbReference type="EMBL" id="MAYW01000014">
    <property type="protein sequence ID" value="ODS34052.1"/>
    <property type="molecule type" value="Genomic_DNA"/>
</dbReference>
<keyword evidence="3" id="KW-0813">Transport</keyword>
<evidence type="ECO:0000256" key="5">
    <source>
        <dbReference type="ARBA" id="ARBA00022475"/>
    </source>
</evidence>
<evidence type="ECO:0000256" key="7">
    <source>
        <dbReference type="ARBA" id="ARBA00022989"/>
    </source>
</evidence>
<evidence type="ECO:0000256" key="4">
    <source>
        <dbReference type="ARBA" id="ARBA00022449"/>
    </source>
</evidence>
<keyword evidence="11" id="KW-0739">Sodium transport</keyword>
<evidence type="ECO:0000313" key="14">
    <source>
        <dbReference type="EMBL" id="ODS34052.1"/>
    </source>
</evidence>
<feature type="transmembrane region" description="Helical" evidence="12">
    <location>
        <begin position="199"/>
        <end position="222"/>
    </location>
</feature>
<dbReference type="InterPro" id="IPR006153">
    <property type="entry name" value="Cation/H_exchanger_TM"/>
</dbReference>
<keyword evidence="9" id="KW-0406">Ion transport</keyword>
<feature type="domain" description="Cation/H+ exchanger transmembrane" evidence="13">
    <location>
        <begin position="13"/>
        <end position="406"/>
    </location>
</feature>
<dbReference type="PATRIC" id="fig|1872076.5.peg.959"/>
<feature type="transmembrane region" description="Helical" evidence="12">
    <location>
        <begin position="172"/>
        <end position="193"/>
    </location>
</feature>
<keyword evidence="10 12" id="KW-0472">Membrane</keyword>
<dbReference type="PANTHER" id="PTHR10110:SF195">
    <property type="entry name" value="NA(+)_H(+) ANTIPORTER NHAS2"/>
    <property type="match status" value="1"/>
</dbReference>
<evidence type="ECO:0000256" key="1">
    <source>
        <dbReference type="ARBA" id="ARBA00004651"/>
    </source>
</evidence>
<feature type="transmembrane region" description="Helical" evidence="12">
    <location>
        <begin position="234"/>
        <end position="253"/>
    </location>
</feature>
<evidence type="ECO:0000256" key="12">
    <source>
        <dbReference type="SAM" id="Phobius"/>
    </source>
</evidence>
<feature type="transmembrane region" description="Helical" evidence="12">
    <location>
        <begin position="6"/>
        <end position="24"/>
    </location>
</feature>
<evidence type="ECO:0000313" key="15">
    <source>
        <dbReference type="Proteomes" id="UP000094056"/>
    </source>
</evidence>
<comment type="similarity">
    <text evidence="2">Belongs to the monovalent cation:proton antiporter 1 (CPA1) transporter (TC 2.A.36) family.</text>
</comment>
<evidence type="ECO:0000259" key="13">
    <source>
        <dbReference type="Pfam" id="PF00999"/>
    </source>
</evidence>
<dbReference type="Proteomes" id="UP000094056">
    <property type="component" value="Unassembled WGS sequence"/>
</dbReference>
<keyword evidence="4" id="KW-0050">Antiport</keyword>
<sequence>MEVIDLAALLLSLAAIFSYINFRFIRLPTTIGIMLIAMLISVSLVVLGFFGFEGIHNKATAVLEGIDFNKALMHGMLSFLLFSGALHVNLEDLARHKWIISILATFGVVMSTFIVGGCAWIVFWFVGIRLPFIYCLLFGSLIAPTDPIAVIGILKKAGVPKGLETKITGESLFNDGVAVVVFLVIMGIVTGGHDVTARHIIFLFIEEAIGGVFFGLAIGWLAYRMLKSVDNYQVEVLLTLALVMGGYALAYAIHVSGPIAMVVAGIFIGNKGRLFAMSENTREHLDSFWELIDEILNAVLFLLIGLEILVLTIKGSYLIAGLAMIPVVLFARFISVGLPVTTMRLLRDFSPDAVKIMTWGGLRGGISVALALSIPSGPGREVLLTVTYIIVVFSILVQGLTIERFVASKKLTE</sequence>
<gene>
    <name evidence="14" type="primary">nha_1</name>
    <name evidence="14" type="ORF">SCARUB_00825</name>
</gene>
<comment type="subcellular location">
    <subcellularLocation>
        <location evidence="1">Cell membrane</location>
        <topology evidence="1">Multi-pass membrane protein</topology>
    </subcellularLocation>
</comment>
<keyword evidence="7 12" id="KW-1133">Transmembrane helix</keyword>
<feature type="transmembrane region" description="Helical" evidence="12">
    <location>
        <begin position="131"/>
        <end position="151"/>
    </location>
</feature>
<dbReference type="GO" id="GO:0005886">
    <property type="term" value="C:plasma membrane"/>
    <property type="evidence" value="ECO:0007669"/>
    <property type="project" value="UniProtKB-SubCell"/>
</dbReference>
<dbReference type="GO" id="GO:0098719">
    <property type="term" value="P:sodium ion import across plasma membrane"/>
    <property type="evidence" value="ECO:0007669"/>
    <property type="project" value="TreeGrafter"/>
</dbReference>
<protein>
    <submittedName>
        <fullName evidence="14">Na+/H+ antiporter (CPA1 family)</fullName>
    </submittedName>
</protein>
<reference evidence="14 15" key="1">
    <citation type="submission" date="2016-07" db="EMBL/GenBank/DDBJ databases">
        <title>Draft genome of Scalindua rubra, obtained from a brine-seawater interface in the Red Sea, sheds light on salt adaptation in anammox bacteria.</title>
        <authorList>
            <person name="Speth D.R."/>
            <person name="Lagkouvardos I."/>
            <person name="Wang Y."/>
            <person name="Qian P.-Y."/>
            <person name="Dutilh B.E."/>
            <person name="Jetten M.S."/>
        </authorList>
    </citation>
    <scope>NUCLEOTIDE SEQUENCE [LARGE SCALE GENOMIC DNA]</scope>
    <source>
        <strain evidence="14">BSI-1</strain>
    </source>
</reference>
<accession>A0A1E3XEJ6</accession>
<organism evidence="14 15">
    <name type="scientific">Candidatus Scalindua rubra</name>
    <dbReference type="NCBI Taxonomy" id="1872076"/>
    <lineage>
        <taxon>Bacteria</taxon>
        <taxon>Pseudomonadati</taxon>
        <taxon>Planctomycetota</taxon>
        <taxon>Candidatus Brocadiia</taxon>
        <taxon>Candidatus Brocadiales</taxon>
        <taxon>Candidatus Scalinduaceae</taxon>
        <taxon>Candidatus Scalindua</taxon>
    </lineage>
</organism>
<feature type="transmembrane region" description="Helical" evidence="12">
    <location>
        <begin position="102"/>
        <end position="125"/>
    </location>
</feature>
<evidence type="ECO:0000256" key="10">
    <source>
        <dbReference type="ARBA" id="ARBA00023136"/>
    </source>
</evidence>
<dbReference type="GO" id="GO:0015386">
    <property type="term" value="F:potassium:proton antiporter activity"/>
    <property type="evidence" value="ECO:0007669"/>
    <property type="project" value="TreeGrafter"/>
</dbReference>
<dbReference type="PANTHER" id="PTHR10110">
    <property type="entry name" value="SODIUM/HYDROGEN EXCHANGER"/>
    <property type="match status" value="1"/>
</dbReference>
<evidence type="ECO:0000256" key="3">
    <source>
        <dbReference type="ARBA" id="ARBA00022448"/>
    </source>
</evidence>
<feature type="transmembrane region" description="Helical" evidence="12">
    <location>
        <begin position="31"/>
        <end position="52"/>
    </location>
</feature>
<dbReference type="Gene3D" id="6.10.140.1330">
    <property type="match status" value="1"/>
</dbReference>
<keyword evidence="6 12" id="KW-0812">Transmembrane</keyword>
<evidence type="ECO:0000256" key="9">
    <source>
        <dbReference type="ARBA" id="ARBA00023065"/>
    </source>
</evidence>
<feature type="transmembrane region" description="Helical" evidence="12">
    <location>
        <begin position="382"/>
        <end position="402"/>
    </location>
</feature>
<evidence type="ECO:0000256" key="6">
    <source>
        <dbReference type="ARBA" id="ARBA00022692"/>
    </source>
</evidence>
<dbReference type="InterPro" id="IPR018422">
    <property type="entry name" value="Cation/H_exchanger_CPA1"/>
</dbReference>
<evidence type="ECO:0000256" key="11">
    <source>
        <dbReference type="ARBA" id="ARBA00023201"/>
    </source>
</evidence>
<feature type="transmembrane region" description="Helical" evidence="12">
    <location>
        <begin position="72"/>
        <end position="90"/>
    </location>
</feature>
<dbReference type="Pfam" id="PF00999">
    <property type="entry name" value="Na_H_Exchanger"/>
    <property type="match status" value="1"/>
</dbReference>
<evidence type="ECO:0000256" key="2">
    <source>
        <dbReference type="ARBA" id="ARBA00007367"/>
    </source>
</evidence>
<dbReference type="AlphaFoldDB" id="A0A1E3XEJ6"/>
<keyword evidence="8" id="KW-0915">Sodium</keyword>
<feature type="transmembrane region" description="Helical" evidence="12">
    <location>
        <begin position="356"/>
        <end position="376"/>
    </location>
</feature>
<feature type="transmembrane region" description="Helical" evidence="12">
    <location>
        <begin position="288"/>
        <end position="311"/>
    </location>
</feature>
<name>A0A1E3XEJ6_9BACT</name>